<dbReference type="Gene3D" id="3.40.50.11540">
    <property type="entry name" value="NADH-ubiquinone oxidoreductase 51kDa subunit"/>
    <property type="match status" value="1"/>
</dbReference>
<dbReference type="GO" id="GO:0010181">
    <property type="term" value="F:FMN binding"/>
    <property type="evidence" value="ECO:0007669"/>
    <property type="project" value="InterPro"/>
</dbReference>
<evidence type="ECO:0000259" key="6">
    <source>
        <dbReference type="PROSITE" id="PS51379"/>
    </source>
</evidence>
<evidence type="ECO:0000256" key="4">
    <source>
        <dbReference type="ARBA" id="ARBA00023004"/>
    </source>
</evidence>
<dbReference type="PANTHER" id="PTHR43578:SF3">
    <property type="entry name" value="NADH-QUINONE OXIDOREDUCTASE SUBUNIT F"/>
    <property type="match status" value="1"/>
</dbReference>
<name>A0A1G9XAU3_9FIRM</name>
<dbReference type="FunFam" id="1.20.1440.230:FF:000001">
    <property type="entry name" value="Mitochondrial NADH dehydrogenase flavoprotein 1"/>
    <property type="match status" value="1"/>
</dbReference>
<dbReference type="PROSITE" id="PS00645">
    <property type="entry name" value="COMPLEX1_51K_2"/>
    <property type="match status" value="1"/>
</dbReference>
<protein>
    <submittedName>
        <fullName evidence="7">NAD(P)-dependent iron-only hydrogenase diaphorase component flavoprotein</fullName>
    </submittedName>
</protein>
<dbReference type="GO" id="GO:0046872">
    <property type="term" value="F:metal ion binding"/>
    <property type="evidence" value="ECO:0007669"/>
    <property type="project" value="UniProtKB-KW"/>
</dbReference>
<evidence type="ECO:0000313" key="8">
    <source>
        <dbReference type="Proteomes" id="UP000199309"/>
    </source>
</evidence>
<dbReference type="Gene3D" id="3.10.20.600">
    <property type="match status" value="1"/>
</dbReference>
<dbReference type="PANTHER" id="PTHR43578">
    <property type="entry name" value="NADH-QUINONE OXIDOREDUCTASE SUBUNIT F"/>
    <property type="match status" value="1"/>
</dbReference>
<dbReference type="EMBL" id="FNHQ01000017">
    <property type="protein sequence ID" value="SDM93435.1"/>
    <property type="molecule type" value="Genomic_DNA"/>
</dbReference>
<dbReference type="GO" id="GO:0008137">
    <property type="term" value="F:NADH dehydrogenase (ubiquinone) activity"/>
    <property type="evidence" value="ECO:0007669"/>
    <property type="project" value="InterPro"/>
</dbReference>
<dbReference type="SUPFAM" id="SSF140490">
    <property type="entry name" value="Nqo1C-terminal domain-like"/>
    <property type="match status" value="1"/>
</dbReference>
<dbReference type="InterPro" id="IPR017896">
    <property type="entry name" value="4Fe4S_Fe-S-bd"/>
</dbReference>
<dbReference type="Gene3D" id="6.10.250.1450">
    <property type="match status" value="1"/>
</dbReference>
<dbReference type="Pfam" id="PF10589">
    <property type="entry name" value="NADH_4Fe-4S"/>
    <property type="match status" value="1"/>
</dbReference>
<feature type="domain" description="4Fe-4S ferredoxin-type" evidence="6">
    <location>
        <begin position="598"/>
        <end position="625"/>
    </location>
</feature>
<dbReference type="InterPro" id="IPR037207">
    <property type="entry name" value="Nuop51_4Fe4S-bd_sf"/>
</dbReference>
<keyword evidence="3" id="KW-0479">Metal-binding</keyword>
<dbReference type="NCBIfam" id="NF010120">
    <property type="entry name" value="PRK13596.1"/>
    <property type="match status" value="1"/>
</dbReference>
<organism evidence="7 8">
    <name type="scientific">Megasphaera paucivorans</name>
    <dbReference type="NCBI Taxonomy" id="349095"/>
    <lineage>
        <taxon>Bacteria</taxon>
        <taxon>Bacillati</taxon>
        <taxon>Bacillota</taxon>
        <taxon>Negativicutes</taxon>
        <taxon>Veillonellales</taxon>
        <taxon>Veillonellaceae</taxon>
        <taxon>Megasphaera</taxon>
    </lineage>
</organism>
<accession>A0A1G9XAU3</accession>
<dbReference type="PROSITE" id="PS00198">
    <property type="entry name" value="4FE4S_FER_1"/>
    <property type="match status" value="1"/>
</dbReference>
<gene>
    <name evidence="7" type="ORF">SAMN05660299_01784</name>
</gene>
<dbReference type="SUPFAM" id="SSF142984">
    <property type="entry name" value="Nqo1 middle domain-like"/>
    <property type="match status" value="1"/>
</dbReference>
<dbReference type="SUPFAM" id="SSF142019">
    <property type="entry name" value="Nqo1 FMN-binding domain-like"/>
    <property type="match status" value="1"/>
</dbReference>
<dbReference type="Gene3D" id="3.30.70.20">
    <property type="match status" value="1"/>
</dbReference>
<evidence type="ECO:0000256" key="1">
    <source>
        <dbReference type="ARBA" id="ARBA00007523"/>
    </source>
</evidence>
<dbReference type="AlphaFoldDB" id="A0A1G9XAU3"/>
<dbReference type="InterPro" id="IPR017900">
    <property type="entry name" value="4Fe4S_Fe_S_CS"/>
</dbReference>
<dbReference type="GO" id="GO:0051539">
    <property type="term" value="F:4 iron, 4 sulfur cluster binding"/>
    <property type="evidence" value="ECO:0007669"/>
    <property type="project" value="UniProtKB-KW"/>
</dbReference>
<evidence type="ECO:0000313" key="7">
    <source>
        <dbReference type="EMBL" id="SDM93435.1"/>
    </source>
</evidence>
<keyword evidence="4" id="KW-0408">Iron</keyword>
<keyword evidence="2" id="KW-0004">4Fe-4S</keyword>
<dbReference type="InterPro" id="IPR011538">
    <property type="entry name" value="Nuo51_FMN-bd"/>
</dbReference>
<evidence type="ECO:0000256" key="2">
    <source>
        <dbReference type="ARBA" id="ARBA00022485"/>
    </source>
</evidence>
<dbReference type="Proteomes" id="UP000199309">
    <property type="component" value="Unassembled WGS sequence"/>
</dbReference>
<dbReference type="Pfam" id="PF01512">
    <property type="entry name" value="Complex1_51K"/>
    <property type="match status" value="1"/>
</dbReference>
<proteinExistence type="inferred from homology"/>
<reference evidence="7 8" key="1">
    <citation type="submission" date="2016-10" db="EMBL/GenBank/DDBJ databases">
        <authorList>
            <person name="de Groot N.N."/>
        </authorList>
    </citation>
    <scope>NUCLEOTIDE SEQUENCE [LARGE SCALE GENOMIC DNA]</scope>
    <source>
        <strain evidence="7 8">DSM 16981</strain>
    </source>
</reference>
<dbReference type="Gene3D" id="1.20.1440.230">
    <property type="entry name" value="NADH-ubiquinone oxidoreductase 51kDa subunit, iron-sulphur binding domain"/>
    <property type="match status" value="1"/>
</dbReference>
<dbReference type="STRING" id="349095.SAMN05660299_01784"/>
<dbReference type="InterPro" id="IPR001949">
    <property type="entry name" value="NADH-UbQ_OxRdtase_51kDa_CS"/>
</dbReference>
<dbReference type="SUPFAM" id="SSF54862">
    <property type="entry name" value="4Fe-4S ferredoxins"/>
    <property type="match status" value="1"/>
</dbReference>
<dbReference type="RefSeq" id="WP_218118756.1">
    <property type="nucleotide sequence ID" value="NZ_FNHQ01000017.1"/>
</dbReference>
<dbReference type="Pfam" id="PF12838">
    <property type="entry name" value="Fer4_7"/>
    <property type="match status" value="1"/>
</dbReference>
<dbReference type="SMART" id="SM00928">
    <property type="entry name" value="NADH_4Fe-4S"/>
    <property type="match status" value="1"/>
</dbReference>
<dbReference type="FunFam" id="3.40.50.11540:FF:000001">
    <property type="entry name" value="NADH dehydrogenase [ubiquinone] flavoprotein 1, mitochondrial"/>
    <property type="match status" value="1"/>
</dbReference>
<evidence type="ECO:0000256" key="3">
    <source>
        <dbReference type="ARBA" id="ARBA00022723"/>
    </source>
</evidence>
<evidence type="ECO:0000256" key="5">
    <source>
        <dbReference type="ARBA" id="ARBA00023014"/>
    </source>
</evidence>
<dbReference type="SUPFAM" id="SSF52833">
    <property type="entry name" value="Thioredoxin-like"/>
    <property type="match status" value="1"/>
</dbReference>
<dbReference type="CDD" id="cd02980">
    <property type="entry name" value="TRX_Fd_family"/>
    <property type="match status" value="1"/>
</dbReference>
<dbReference type="Gene3D" id="3.40.30.10">
    <property type="entry name" value="Glutaredoxin"/>
    <property type="match status" value="1"/>
</dbReference>
<dbReference type="InterPro" id="IPR037225">
    <property type="entry name" value="Nuo51_FMN-bd_sf"/>
</dbReference>
<dbReference type="InterPro" id="IPR019575">
    <property type="entry name" value="Nuop51_4Fe4S-bd"/>
</dbReference>
<dbReference type="InterPro" id="IPR036249">
    <property type="entry name" value="Thioredoxin-like_sf"/>
</dbReference>
<dbReference type="Pfam" id="PF01257">
    <property type="entry name" value="2Fe-2S_thioredx"/>
    <property type="match status" value="1"/>
</dbReference>
<feature type="domain" description="4Fe-4S ferredoxin-type" evidence="6">
    <location>
        <begin position="568"/>
        <end position="597"/>
    </location>
</feature>
<keyword evidence="8" id="KW-1185">Reference proteome</keyword>
<sequence length="625" mass="68218">MMITAEKLKEMQDVYKTAVSLRLEKNDRNEQPTVFDVLICGGTGCKSSGSKEIQRQLEYELAARGMLDKVHVVQTGCHGFCENGPLMIIYPGQFFYCRVKPDDAGEIVESHLCNGRPVERLLYYDPVDGKPALTAADVSFYKKQKRIVLEHCGRIDPEKIEEYIAVGGYAALVKALTEMTQDKVIEEVIDSGLRGRGGAGFPTGKKWSFAKNAESDKKYIICNADEGDPGAFMDRSVLEGDPHRVLEGMAIAAYAIGADEGYIYVRAEYPLAVQRLKIAIQQAEERGFLGKNIFGSGKDIMLHIKEGAGAFVCGEETALIASIEGRRGMPRPRPPFPANEGLWGKPTNNNNVETYANVAQIINKGAAWYRHFGTAESPGTKVFALTGKINHTGLAEVPMGITMREIIYDIGGGILDGKKFKAVQIGGPSGACLPEELLDLPVTYDSLTEVGAMMGSGGLVVMDETTCMVDVAKFFINFTQSESCGQCTPCREGTKRMLEILTRITEGGGSESDLELLEILARNIKQASLCGLGQTAPNPVLSTIKYFRDEYEAHIKEKHCPAGACESLASYIITDACKGCGLCARNCPVHVITGKVKEKHCIDQERCIKCGTCYTNCPFDAIIKE</sequence>
<dbReference type="PROSITE" id="PS51379">
    <property type="entry name" value="4FE4S_FER_2"/>
    <property type="match status" value="2"/>
</dbReference>
<comment type="similarity">
    <text evidence="1">Belongs to the complex I 51 kDa subunit family.</text>
</comment>
<keyword evidence="5" id="KW-0411">Iron-sulfur</keyword>